<dbReference type="EMBL" id="KV878368">
    <property type="protein sequence ID" value="OJJ42123.1"/>
    <property type="molecule type" value="Genomic_DNA"/>
</dbReference>
<evidence type="ECO:0000313" key="3">
    <source>
        <dbReference type="EMBL" id="OJJ42123.1"/>
    </source>
</evidence>
<keyword evidence="1" id="KW-0812">Transmembrane</keyword>
<dbReference type="RefSeq" id="XP_022576633.1">
    <property type="nucleotide sequence ID" value="XM_022727665.1"/>
</dbReference>
<keyword evidence="1" id="KW-0472">Membrane</keyword>
<dbReference type="AlphaFoldDB" id="A0A1L9S4R6"/>
<proteinExistence type="predicted"/>
<dbReference type="Pfam" id="PF24800">
    <property type="entry name" value="DUF7702"/>
    <property type="match status" value="1"/>
</dbReference>
<protein>
    <recommendedName>
        <fullName evidence="2">DUF7702 domain-containing protein</fullName>
    </recommendedName>
</protein>
<reference evidence="4" key="1">
    <citation type="journal article" date="2017" name="Genome Biol.">
        <title>Comparative genomics reveals high biological diversity and specific adaptations in the industrially and medically important fungal genus Aspergillus.</title>
        <authorList>
            <person name="de Vries R.P."/>
            <person name="Riley R."/>
            <person name="Wiebenga A."/>
            <person name="Aguilar-Osorio G."/>
            <person name="Amillis S."/>
            <person name="Uchima C.A."/>
            <person name="Anderluh G."/>
            <person name="Asadollahi M."/>
            <person name="Askin M."/>
            <person name="Barry K."/>
            <person name="Battaglia E."/>
            <person name="Bayram O."/>
            <person name="Benocci T."/>
            <person name="Braus-Stromeyer S.A."/>
            <person name="Caldana C."/>
            <person name="Canovas D."/>
            <person name="Cerqueira G.C."/>
            <person name="Chen F."/>
            <person name="Chen W."/>
            <person name="Choi C."/>
            <person name="Clum A."/>
            <person name="Dos Santos R.A."/>
            <person name="Damasio A.R."/>
            <person name="Diallinas G."/>
            <person name="Emri T."/>
            <person name="Fekete E."/>
            <person name="Flipphi M."/>
            <person name="Freyberg S."/>
            <person name="Gallo A."/>
            <person name="Gournas C."/>
            <person name="Habgood R."/>
            <person name="Hainaut M."/>
            <person name="Harispe M.L."/>
            <person name="Henrissat B."/>
            <person name="Hilden K.S."/>
            <person name="Hope R."/>
            <person name="Hossain A."/>
            <person name="Karabika E."/>
            <person name="Karaffa L."/>
            <person name="Karanyi Z."/>
            <person name="Krasevec N."/>
            <person name="Kuo A."/>
            <person name="Kusch H."/>
            <person name="LaButti K."/>
            <person name="Lagendijk E.L."/>
            <person name="Lapidus A."/>
            <person name="Levasseur A."/>
            <person name="Lindquist E."/>
            <person name="Lipzen A."/>
            <person name="Logrieco A.F."/>
            <person name="MacCabe A."/>
            <person name="Maekelae M.R."/>
            <person name="Malavazi I."/>
            <person name="Melin P."/>
            <person name="Meyer V."/>
            <person name="Mielnichuk N."/>
            <person name="Miskei M."/>
            <person name="Molnar A.P."/>
            <person name="Mule G."/>
            <person name="Ngan C.Y."/>
            <person name="Orejas M."/>
            <person name="Orosz E."/>
            <person name="Ouedraogo J.P."/>
            <person name="Overkamp K.M."/>
            <person name="Park H.-S."/>
            <person name="Perrone G."/>
            <person name="Piumi F."/>
            <person name="Punt P.J."/>
            <person name="Ram A.F."/>
            <person name="Ramon A."/>
            <person name="Rauscher S."/>
            <person name="Record E."/>
            <person name="Riano-Pachon D.M."/>
            <person name="Robert V."/>
            <person name="Roehrig J."/>
            <person name="Ruller R."/>
            <person name="Salamov A."/>
            <person name="Salih N.S."/>
            <person name="Samson R.A."/>
            <person name="Sandor E."/>
            <person name="Sanguinetti M."/>
            <person name="Schuetze T."/>
            <person name="Sepcic K."/>
            <person name="Shelest E."/>
            <person name="Sherlock G."/>
            <person name="Sophianopoulou V."/>
            <person name="Squina F.M."/>
            <person name="Sun H."/>
            <person name="Susca A."/>
            <person name="Todd R.B."/>
            <person name="Tsang A."/>
            <person name="Unkles S.E."/>
            <person name="van de Wiele N."/>
            <person name="van Rossen-Uffink D."/>
            <person name="Oliveira J.V."/>
            <person name="Vesth T.C."/>
            <person name="Visser J."/>
            <person name="Yu J.-H."/>
            <person name="Zhou M."/>
            <person name="Andersen M.R."/>
            <person name="Archer D.B."/>
            <person name="Baker S.E."/>
            <person name="Benoit I."/>
            <person name="Brakhage A.A."/>
            <person name="Braus G.H."/>
            <person name="Fischer R."/>
            <person name="Frisvad J.C."/>
            <person name="Goldman G.H."/>
            <person name="Houbraken J."/>
            <person name="Oakley B."/>
            <person name="Pocsi I."/>
            <person name="Scazzocchio C."/>
            <person name="Seiboth B."/>
            <person name="vanKuyk P.A."/>
            <person name="Wortman J."/>
            <person name="Dyer P.S."/>
            <person name="Grigoriev I.V."/>
        </authorList>
    </citation>
    <scope>NUCLEOTIDE SEQUENCE [LARGE SCALE GENOMIC DNA]</scope>
    <source>
        <strain evidence="4">CBS 506.65</strain>
    </source>
</reference>
<dbReference type="PANTHER" id="PTHR42109:SF3">
    <property type="entry name" value="INTEGRAL MEMBRANE PROTEIN (AFU_ORTHOLOGUE AFUA_5G00100)"/>
    <property type="match status" value="1"/>
</dbReference>
<name>A0A1L9S4R6_9EURO</name>
<feature type="transmembrane region" description="Helical" evidence="1">
    <location>
        <begin position="134"/>
        <end position="153"/>
    </location>
</feature>
<evidence type="ECO:0000259" key="2">
    <source>
        <dbReference type="Pfam" id="PF24800"/>
    </source>
</evidence>
<dbReference type="GeneID" id="34614129"/>
<organism evidence="3 4">
    <name type="scientific">Penicilliopsis zonata CBS 506.65</name>
    <dbReference type="NCBI Taxonomy" id="1073090"/>
    <lineage>
        <taxon>Eukaryota</taxon>
        <taxon>Fungi</taxon>
        <taxon>Dikarya</taxon>
        <taxon>Ascomycota</taxon>
        <taxon>Pezizomycotina</taxon>
        <taxon>Eurotiomycetes</taxon>
        <taxon>Eurotiomycetidae</taxon>
        <taxon>Eurotiales</taxon>
        <taxon>Aspergillaceae</taxon>
        <taxon>Penicilliopsis</taxon>
    </lineage>
</organism>
<gene>
    <name evidence="3" type="ORF">ASPZODRAFT_20769</name>
</gene>
<evidence type="ECO:0000313" key="4">
    <source>
        <dbReference type="Proteomes" id="UP000184188"/>
    </source>
</evidence>
<dbReference type="InterPro" id="IPR056119">
    <property type="entry name" value="DUF7702"/>
</dbReference>
<accession>A0A1L9S4R6</accession>
<evidence type="ECO:0000256" key="1">
    <source>
        <dbReference type="SAM" id="Phobius"/>
    </source>
</evidence>
<dbReference type="OrthoDB" id="2560628at2759"/>
<dbReference type="Proteomes" id="UP000184188">
    <property type="component" value="Unassembled WGS sequence"/>
</dbReference>
<feature type="transmembrane region" description="Helical" evidence="1">
    <location>
        <begin position="174"/>
        <end position="192"/>
    </location>
</feature>
<dbReference type="PANTHER" id="PTHR42109">
    <property type="entry name" value="UNPLACED GENOMIC SCAFFOLD UM_SCAF_CONTIG_1.265, WHOLE GENOME SHOTGUN SEQUENCE"/>
    <property type="match status" value="1"/>
</dbReference>
<feature type="transmembrane region" description="Helical" evidence="1">
    <location>
        <begin position="212"/>
        <end position="235"/>
    </location>
</feature>
<keyword evidence="1" id="KW-1133">Transmembrane helix</keyword>
<feature type="transmembrane region" description="Helical" evidence="1">
    <location>
        <begin position="103"/>
        <end position="122"/>
    </location>
</feature>
<dbReference type="VEuPathDB" id="FungiDB:ASPZODRAFT_20769"/>
<feature type="domain" description="DUF7702" evidence="2">
    <location>
        <begin position="4"/>
        <end position="238"/>
    </location>
</feature>
<sequence>MAIDKLSAAKLIIYLILVQPATYALFKHGKPGILGWLYLQMFCVLRIVTDAMTLHPNNNSEITLILSSIGLSPLLFSCAGILHEARLARNPRLSHKREWVYQILYHIIIFMATGLVVVAVMRLENKGPGSLTNLLLRCGAGIIATGWLVLSIWSLISLRSSVVKAAPTFEGGRILLLGIVWALPFNAIRLVYAVTSLLLEAKASSSVFLTSTAIEICLSVVPEMIVAIILVVAGVKTRNMRRDSKMPWKYAQVYEKNEPVSETMSEDAPLNVPEAMHEPTTEYVPQHMPLHLPPVAEPEWQAPNGRYEQY</sequence>
<keyword evidence="4" id="KW-1185">Reference proteome</keyword>
<feature type="transmembrane region" description="Helical" evidence="1">
    <location>
        <begin position="64"/>
        <end position="82"/>
    </location>
</feature>
<feature type="transmembrane region" description="Helical" evidence="1">
    <location>
        <begin position="33"/>
        <end position="52"/>
    </location>
</feature>